<evidence type="ECO:0000259" key="16">
    <source>
        <dbReference type="PROSITE" id="PS50885"/>
    </source>
</evidence>
<dbReference type="Proteomes" id="UP000602050">
    <property type="component" value="Unassembled WGS sequence"/>
</dbReference>
<dbReference type="InterPro" id="IPR005467">
    <property type="entry name" value="His_kinase_dom"/>
</dbReference>
<gene>
    <name evidence="17" type="ORF">GCM10010978_31540</name>
</gene>
<dbReference type="Pfam" id="PF00512">
    <property type="entry name" value="HisKA"/>
    <property type="match status" value="1"/>
</dbReference>
<dbReference type="InterPro" id="IPR003660">
    <property type="entry name" value="HAMP_dom"/>
</dbReference>
<dbReference type="GO" id="GO:0005524">
    <property type="term" value="F:ATP binding"/>
    <property type="evidence" value="ECO:0007669"/>
    <property type="project" value="UniProtKB-KW"/>
</dbReference>
<feature type="domain" description="Histidine kinase" evidence="15">
    <location>
        <begin position="148"/>
        <end position="361"/>
    </location>
</feature>
<keyword evidence="7 14" id="KW-0812">Transmembrane</keyword>
<evidence type="ECO:0000256" key="9">
    <source>
        <dbReference type="ARBA" id="ARBA00022777"/>
    </source>
</evidence>
<keyword evidence="13 14" id="KW-0472">Membrane</keyword>
<dbReference type="SMART" id="SM00388">
    <property type="entry name" value="HisKA"/>
    <property type="match status" value="1"/>
</dbReference>
<keyword evidence="10" id="KW-0067">ATP-binding</keyword>
<dbReference type="InterPro" id="IPR036097">
    <property type="entry name" value="HisK_dim/P_sf"/>
</dbReference>
<dbReference type="CDD" id="cd00082">
    <property type="entry name" value="HisKA"/>
    <property type="match status" value="1"/>
</dbReference>
<reference evidence="17" key="2">
    <citation type="submission" date="2020-09" db="EMBL/GenBank/DDBJ databases">
        <authorList>
            <person name="Sun Q."/>
            <person name="Zhou Y."/>
        </authorList>
    </citation>
    <scope>NUCLEOTIDE SEQUENCE</scope>
    <source>
        <strain evidence="17">CGMCC 1.12360</strain>
    </source>
</reference>
<keyword evidence="6" id="KW-0808">Transferase</keyword>
<keyword evidence="9" id="KW-0418">Kinase</keyword>
<dbReference type="EMBL" id="BMEV01000096">
    <property type="protein sequence ID" value="GFZ90079.1"/>
    <property type="molecule type" value="Genomic_DNA"/>
</dbReference>
<evidence type="ECO:0000256" key="14">
    <source>
        <dbReference type="SAM" id="Phobius"/>
    </source>
</evidence>
<evidence type="ECO:0000256" key="8">
    <source>
        <dbReference type="ARBA" id="ARBA00022741"/>
    </source>
</evidence>
<comment type="catalytic activity">
    <reaction evidence="1">
        <text>ATP + protein L-histidine = ADP + protein N-phospho-L-histidine.</text>
        <dbReference type="EC" id="2.7.13.3"/>
    </reaction>
</comment>
<dbReference type="InterPro" id="IPR003661">
    <property type="entry name" value="HisK_dim/P_dom"/>
</dbReference>
<dbReference type="GO" id="GO:0005886">
    <property type="term" value="C:plasma membrane"/>
    <property type="evidence" value="ECO:0007669"/>
    <property type="project" value="UniProtKB-SubCell"/>
</dbReference>
<evidence type="ECO:0000256" key="12">
    <source>
        <dbReference type="ARBA" id="ARBA00023012"/>
    </source>
</evidence>
<evidence type="ECO:0000313" key="17">
    <source>
        <dbReference type="EMBL" id="GFZ90079.1"/>
    </source>
</evidence>
<accession>A0A8J2TQQ5</accession>
<dbReference type="InterPro" id="IPR036890">
    <property type="entry name" value="HATPase_C_sf"/>
</dbReference>
<reference evidence="17" key="1">
    <citation type="journal article" date="2014" name="Int. J. Syst. Evol. Microbiol.">
        <title>Complete genome sequence of Corynebacterium casei LMG S-19264T (=DSM 44701T), isolated from a smear-ripened cheese.</title>
        <authorList>
            <consortium name="US DOE Joint Genome Institute (JGI-PGF)"/>
            <person name="Walter F."/>
            <person name="Albersmeier A."/>
            <person name="Kalinowski J."/>
            <person name="Ruckert C."/>
        </authorList>
    </citation>
    <scope>NUCLEOTIDE SEQUENCE</scope>
    <source>
        <strain evidence="17">CGMCC 1.12360</strain>
    </source>
</reference>
<keyword evidence="12" id="KW-0902">Two-component regulatory system</keyword>
<evidence type="ECO:0000313" key="18">
    <source>
        <dbReference type="Proteomes" id="UP000602050"/>
    </source>
</evidence>
<dbReference type="SUPFAM" id="SSF158472">
    <property type="entry name" value="HAMP domain-like"/>
    <property type="match status" value="1"/>
</dbReference>
<dbReference type="Pfam" id="PF00672">
    <property type="entry name" value="HAMP"/>
    <property type="match status" value="1"/>
</dbReference>
<evidence type="ECO:0000256" key="4">
    <source>
        <dbReference type="ARBA" id="ARBA00022475"/>
    </source>
</evidence>
<evidence type="ECO:0000256" key="2">
    <source>
        <dbReference type="ARBA" id="ARBA00004651"/>
    </source>
</evidence>
<dbReference type="SMART" id="SM00387">
    <property type="entry name" value="HATPase_c"/>
    <property type="match status" value="1"/>
</dbReference>
<evidence type="ECO:0000256" key="5">
    <source>
        <dbReference type="ARBA" id="ARBA00022553"/>
    </source>
</evidence>
<evidence type="ECO:0000256" key="10">
    <source>
        <dbReference type="ARBA" id="ARBA00022840"/>
    </source>
</evidence>
<comment type="subcellular location">
    <subcellularLocation>
        <location evidence="2">Cell membrane</location>
        <topology evidence="2">Multi-pass membrane protein</topology>
    </subcellularLocation>
</comment>
<dbReference type="RefSeq" id="WP_188393352.1">
    <property type="nucleotide sequence ID" value="NZ_BMEV01000096.1"/>
</dbReference>
<dbReference type="InterPro" id="IPR050398">
    <property type="entry name" value="HssS/ArlS-like"/>
</dbReference>
<dbReference type="Gene3D" id="6.10.340.10">
    <property type="match status" value="1"/>
</dbReference>
<keyword evidence="5" id="KW-0597">Phosphoprotein</keyword>
<proteinExistence type="predicted"/>
<name>A0A8J2TQQ5_9BACI</name>
<dbReference type="CDD" id="cd00075">
    <property type="entry name" value="HATPase"/>
    <property type="match status" value="1"/>
</dbReference>
<keyword evidence="8" id="KW-0547">Nucleotide-binding</keyword>
<comment type="caution">
    <text evidence="17">The sequence shown here is derived from an EMBL/GenBank/DDBJ whole genome shotgun (WGS) entry which is preliminary data.</text>
</comment>
<dbReference type="PROSITE" id="PS50885">
    <property type="entry name" value="HAMP"/>
    <property type="match status" value="1"/>
</dbReference>
<dbReference type="Gene3D" id="1.10.287.130">
    <property type="match status" value="1"/>
</dbReference>
<organism evidence="17 18">
    <name type="scientific">Compostibacillus humi</name>
    <dbReference type="NCBI Taxonomy" id="1245525"/>
    <lineage>
        <taxon>Bacteria</taxon>
        <taxon>Bacillati</taxon>
        <taxon>Bacillota</taxon>
        <taxon>Bacilli</taxon>
        <taxon>Bacillales</taxon>
        <taxon>Bacillaceae</taxon>
        <taxon>Compostibacillus</taxon>
    </lineage>
</organism>
<protein>
    <recommendedName>
        <fullName evidence="3">histidine kinase</fullName>
        <ecNumber evidence="3">2.7.13.3</ecNumber>
    </recommendedName>
</protein>
<dbReference type="SMART" id="SM00304">
    <property type="entry name" value="HAMP"/>
    <property type="match status" value="1"/>
</dbReference>
<dbReference type="EC" id="2.7.13.3" evidence="3"/>
<dbReference type="FunFam" id="3.30.565.10:FF:000006">
    <property type="entry name" value="Sensor histidine kinase WalK"/>
    <property type="match status" value="1"/>
</dbReference>
<dbReference type="SUPFAM" id="SSF47384">
    <property type="entry name" value="Homodimeric domain of signal transducing histidine kinase"/>
    <property type="match status" value="1"/>
</dbReference>
<evidence type="ECO:0000259" key="15">
    <source>
        <dbReference type="PROSITE" id="PS50109"/>
    </source>
</evidence>
<dbReference type="PROSITE" id="PS50109">
    <property type="entry name" value="HIS_KIN"/>
    <property type="match status" value="1"/>
</dbReference>
<dbReference type="AlphaFoldDB" id="A0A8J2TQQ5"/>
<evidence type="ECO:0000256" key="11">
    <source>
        <dbReference type="ARBA" id="ARBA00022989"/>
    </source>
</evidence>
<dbReference type="Gene3D" id="3.30.565.10">
    <property type="entry name" value="Histidine kinase-like ATPase, C-terminal domain"/>
    <property type="match status" value="1"/>
</dbReference>
<evidence type="ECO:0000256" key="1">
    <source>
        <dbReference type="ARBA" id="ARBA00000085"/>
    </source>
</evidence>
<dbReference type="InterPro" id="IPR004358">
    <property type="entry name" value="Sig_transdc_His_kin-like_C"/>
</dbReference>
<dbReference type="CDD" id="cd06225">
    <property type="entry name" value="HAMP"/>
    <property type="match status" value="1"/>
</dbReference>
<evidence type="ECO:0000256" key="6">
    <source>
        <dbReference type="ARBA" id="ARBA00022679"/>
    </source>
</evidence>
<dbReference type="SUPFAM" id="SSF55874">
    <property type="entry name" value="ATPase domain of HSP90 chaperone/DNA topoisomerase II/histidine kinase"/>
    <property type="match status" value="1"/>
</dbReference>
<dbReference type="PANTHER" id="PTHR45528">
    <property type="entry name" value="SENSOR HISTIDINE KINASE CPXA"/>
    <property type="match status" value="1"/>
</dbReference>
<evidence type="ECO:0000256" key="7">
    <source>
        <dbReference type="ARBA" id="ARBA00022692"/>
    </source>
</evidence>
<feature type="domain" description="HAMP" evidence="16">
    <location>
        <begin position="88"/>
        <end position="140"/>
    </location>
</feature>
<dbReference type="PANTHER" id="PTHR45528:SF1">
    <property type="entry name" value="SENSOR HISTIDINE KINASE CPXA"/>
    <property type="match status" value="1"/>
</dbReference>
<dbReference type="InterPro" id="IPR003594">
    <property type="entry name" value="HATPase_dom"/>
</dbReference>
<keyword evidence="11 14" id="KW-1133">Transmembrane helix</keyword>
<sequence length="361" mass="41747">MLRNKMKNIMLPKQFLFRLTFINILVVTAFVGLSSWAIYNTACVLAEGLVTMSYQKQVQFEATLFQYLLIFSISTIVIGSLTHFYLTKKLVNPLRELISSTKKMKQGEYPNPIQVKSDGEISELINHFNELVTQLKDNEQYRQKLVSDLSHEFRTPLSNLNGYLRALQNGVIEGDQKLYQSLYEETKRLIDLVEQMEQLKEWDYVSTQNFTEKSPVHIEKIVKQCIDMFRWAIQQANINLHVDVTPSIVTLNRSAITQVISNLLDNAIRYYEGTESITIRGIDFASQYKLCITGPGKPIPVEERERIFERFYRVDQSRSREFGGSGLGLAISKEIIEQHRGKIGIISEDNRHTFWFTLPKS</sequence>
<keyword evidence="18" id="KW-1185">Reference proteome</keyword>
<feature type="transmembrane region" description="Helical" evidence="14">
    <location>
        <begin position="21"/>
        <end position="39"/>
    </location>
</feature>
<feature type="transmembrane region" description="Helical" evidence="14">
    <location>
        <begin position="64"/>
        <end position="86"/>
    </location>
</feature>
<evidence type="ECO:0000256" key="13">
    <source>
        <dbReference type="ARBA" id="ARBA00023136"/>
    </source>
</evidence>
<dbReference type="PRINTS" id="PR00344">
    <property type="entry name" value="BCTRLSENSOR"/>
</dbReference>
<dbReference type="GO" id="GO:0000155">
    <property type="term" value="F:phosphorelay sensor kinase activity"/>
    <property type="evidence" value="ECO:0007669"/>
    <property type="project" value="InterPro"/>
</dbReference>
<keyword evidence="4" id="KW-1003">Cell membrane</keyword>
<evidence type="ECO:0000256" key="3">
    <source>
        <dbReference type="ARBA" id="ARBA00012438"/>
    </source>
</evidence>
<dbReference type="Pfam" id="PF02518">
    <property type="entry name" value="HATPase_c"/>
    <property type="match status" value="1"/>
</dbReference>